<evidence type="ECO:0000313" key="2">
    <source>
        <dbReference type="Proteomes" id="UP000177515"/>
    </source>
</evidence>
<reference evidence="1 2" key="1">
    <citation type="submission" date="2016-10" db="EMBL/GenBank/DDBJ databases">
        <title>Complete genome sequences of three Cupriavidus strains isolated from various Malaysian environments.</title>
        <authorList>
            <person name="Abdullah A.A.-A."/>
            <person name="Shafie N.A.H."/>
            <person name="Lau N.S."/>
        </authorList>
    </citation>
    <scope>NUCLEOTIDE SEQUENCE [LARGE SCALE GENOMIC DNA]</scope>
    <source>
        <strain evidence="1 2">USMAA1020</strain>
    </source>
</reference>
<accession>A0ABM6FFE4</accession>
<keyword evidence="2" id="KW-1185">Reference proteome</keyword>
<organism evidence="1 2">
    <name type="scientific">Cupriavidus malaysiensis</name>
    <dbReference type="NCBI Taxonomy" id="367825"/>
    <lineage>
        <taxon>Bacteria</taxon>
        <taxon>Pseudomonadati</taxon>
        <taxon>Pseudomonadota</taxon>
        <taxon>Betaproteobacteria</taxon>
        <taxon>Burkholderiales</taxon>
        <taxon>Burkholderiaceae</taxon>
        <taxon>Cupriavidus</taxon>
    </lineage>
</organism>
<dbReference type="RefSeq" id="WP_071017640.1">
    <property type="nucleotide sequence ID" value="NZ_CP017755.1"/>
</dbReference>
<sequence length="90" mass="9899">MNGSLDVLVVRGFAMREGRGKWACCYEVRLATARDEPLLYRGELHGRSFASESAAVLAAREAGEREALLRVDSIRAQMLALHAYCSINDG</sequence>
<dbReference type="Proteomes" id="UP000177515">
    <property type="component" value="Chromosome 2"/>
</dbReference>
<protein>
    <submittedName>
        <fullName evidence="1">Uncharacterized protein</fullName>
    </submittedName>
</protein>
<name>A0ABM6FFE4_9BURK</name>
<dbReference type="EMBL" id="CP017755">
    <property type="protein sequence ID" value="AOZ10646.1"/>
    <property type="molecule type" value="Genomic_DNA"/>
</dbReference>
<proteinExistence type="predicted"/>
<evidence type="ECO:0000313" key="1">
    <source>
        <dbReference type="EMBL" id="AOZ10646.1"/>
    </source>
</evidence>
<gene>
    <name evidence="1" type="ORF">BKK80_20115</name>
</gene>